<dbReference type="HOGENOM" id="CLU_000315_2_1_1"/>
<dbReference type="Gene3D" id="3.40.50.10810">
    <property type="entry name" value="Tandem AAA-ATPase domain"/>
    <property type="match status" value="1"/>
</dbReference>
<dbReference type="InParanoid" id="L2GMA9"/>
<dbReference type="SUPFAM" id="SSF52540">
    <property type="entry name" value="P-loop containing nucleoside triphosphate hydrolases"/>
    <property type="match status" value="2"/>
</dbReference>
<dbReference type="InterPro" id="IPR014001">
    <property type="entry name" value="Helicase_ATP-bd"/>
</dbReference>
<evidence type="ECO:0000256" key="1">
    <source>
        <dbReference type="ARBA" id="ARBA00007025"/>
    </source>
</evidence>
<dbReference type="InterPro" id="IPR013083">
    <property type="entry name" value="Znf_RING/FYVE/PHD"/>
</dbReference>
<dbReference type="CDD" id="cd18793">
    <property type="entry name" value="SF2_C_SNF"/>
    <property type="match status" value="1"/>
</dbReference>
<organism evidence="7 8">
    <name type="scientific">Vittaforma corneae (strain ATCC 50505)</name>
    <name type="common">Microsporidian parasite</name>
    <name type="synonym">Nosema corneum</name>
    <dbReference type="NCBI Taxonomy" id="993615"/>
    <lineage>
        <taxon>Eukaryota</taxon>
        <taxon>Fungi</taxon>
        <taxon>Fungi incertae sedis</taxon>
        <taxon>Microsporidia</taxon>
        <taxon>Nosematidae</taxon>
        <taxon>Vittaforma</taxon>
    </lineage>
</organism>
<evidence type="ECO:0000256" key="3">
    <source>
        <dbReference type="ARBA" id="ARBA00022801"/>
    </source>
</evidence>
<dbReference type="GO" id="GO:0006289">
    <property type="term" value="P:nucleotide-excision repair"/>
    <property type="evidence" value="ECO:0007669"/>
    <property type="project" value="TreeGrafter"/>
</dbReference>
<dbReference type="InterPro" id="IPR049730">
    <property type="entry name" value="SNF2/RAD54-like_C"/>
</dbReference>
<dbReference type="Pfam" id="PF00176">
    <property type="entry name" value="SNF2-rel_dom"/>
    <property type="match status" value="2"/>
</dbReference>
<dbReference type="CDD" id="cd18008">
    <property type="entry name" value="DEXDc_SHPRH-like"/>
    <property type="match status" value="1"/>
</dbReference>
<dbReference type="GO" id="GO:0008094">
    <property type="term" value="F:ATP-dependent activity, acting on DNA"/>
    <property type="evidence" value="ECO:0007669"/>
    <property type="project" value="TreeGrafter"/>
</dbReference>
<feature type="domain" description="Helicase ATP-binding" evidence="5">
    <location>
        <begin position="118"/>
        <end position="284"/>
    </location>
</feature>
<dbReference type="OrthoDB" id="448448at2759"/>
<dbReference type="SMART" id="SM00490">
    <property type="entry name" value="HELICc"/>
    <property type="match status" value="1"/>
</dbReference>
<dbReference type="PROSITE" id="PS51194">
    <property type="entry name" value="HELICASE_CTER"/>
    <property type="match status" value="1"/>
</dbReference>
<evidence type="ECO:0000313" key="7">
    <source>
        <dbReference type="EMBL" id="ELA41610.1"/>
    </source>
</evidence>
<keyword evidence="4" id="KW-0067">ATP-binding</keyword>
<dbReference type="OMA" id="LLRYPFC"/>
<dbReference type="STRING" id="993615.L2GMA9"/>
<dbReference type="GO" id="GO:0005524">
    <property type="term" value="F:ATP binding"/>
    <property type="evidence" value="ECO:0007669"/>
    <property type="project" value="UniProtKB-KW"/>
</dbReference>
<keyword evidence="8" id="KW-1185">Reference proteome</keyword>
<dbReference type="Pfam" id="PF00271">
    <property type="entry name" value="Helicase_C"/>
    <property type="match status" value="1"/>
</dbReference>
<dbReference type="FunCoup" id="L2GMA9">
    <property type="interactions" value="40"/>
</dbReference>
<dbReference type="RefSeq" id="XP_007604804.1">
    <property type="nucleotide sequence ID" value="XM_007604742.1"/>
</dbReference>
<evidence type="ECO:0000256" key="2">
    <source>
        <dbReference type="ARBA" id="ARBA00022741"/>
    </source>
</evidence>
<comment type="similarity">
    <text evidence="1">Belongs to the SNF2/RAD54 helicase family.</text>
</comment>
<proteinExistence type="inferred from homology"/>
<evidence type="ECO:0000259" key="5">
    <source>
        <dbReference type="PROSITE" id="PS51192"/>
    </source>
</evidence>
<dbReference type="GeneID" id="19882069"/>
<evidence type="ECO:0000256" key="4">
    <source>
        <dbReference type="ARBA" id="ARBA00022840"/>
    </source>
</evidence>
<reference evidence="8" key="1">
    <citation type="submission" date="2011-05" db="EMBL/GenBank/DDBJ databases">
        <title>The genome sequence of Vittaforma corneae strain ATCC 50505.</title>
        <authorList>
            <consortium name="The Broad Institute Genome Sequencing Platform"/>
            <person name="Cuomo C."/>
            <person name="Didier E."/>
            <person name="Bowers L."/>
            <person name="Young S.K."/>
            <person name="Zeng Q."/>
            <person name="Gargeya S."/>
            <person name="Fitzgerald M."/>
            <person name="Haas B."/>
            <person name="Abouelleil A."/>
            <person name="Alvarado L."/>
            <person name="Arachchi H.M."/>
            <person name="Berlin A."/>
            <person name="Chapman S.B."/>
            <person name="Gearin G."/>
            <person name="Goldberg J."/>
            <person name="Griggs A."/>
            <person name="Gujja S."/>
            <person name="Hansen M."/>
            <person name="Heiman D."/>
            <person name="Howarth C."/>
            <person name="Larimer J."/>
            <person name="Lui A."/>
            <person name="MacDonald P.J.P."/>
            <person name="McCowen C."/>
            <person name="Montmayeur A."/>
            <person name="Murphy C."/>
            <person name="Neiman D."/>
            <person name="Pearson M."/>
            <person name="Priest M."/>
            <person name="Roberts A."/>
            <person name="Saif S."/>
            <person name="Shea T."/>
            <person name="Sisk P."/>
            <person name="Stolte C."/>
            <person name="Sykes S."/>
            <person name="Wortman J."/>
            <person name="Nusbaum C."/>
            <person name="Birren B."/>
        </authorList>
    </citation>
    <scope>NUCLEOTIDE SEQUENCE [LARGE SCALE GENOMIC DNA]</scope>
    <source>
        <strain evidence="8">ATCC 50505</strain>
    </source>
</reference>
<dbReference type="InterPro" id="IPR001650">
    <property type="entry name" value="Helicase_C-like"/>
</dbReference>
<accession>L2GMA9</accession>
<dbReference type="Gene3D" id="3.30.40.10">
    <property type="entry name" value="Zinc/RING finger domain, C3HC4 (zinc finger)"/>
    <property type="match status" value="1"/>
</dbReference>
<keyword evidence="2" id="KW-0547">Nucleotide-binding</keyword>
<protein>
    <recommendedName>
        <fullName evidence="9">DNA repair protein RAD16</fullName>
    </recommendedName>
</protein>
<dbReference type="PANTHER" id="PTHR45626:SF12">
    <property type="entry name" value="DNA REPAIR PROTEIN RAD16"/>
    <property type="match status" value="1"/>
</dbReference>
<keyword evidence="3" id="KW-0378">Hydrolase</keyword>
<dbReference type="GO" id="GO:0016787">
    <property type="term" value="F:hydrolase activity"/>
    <property type="evidence" value="ECO:0007669"/>
    <property type="project" value="UniProtKB-KW"/>
</dbReference>
<dbReference type="InterPro" id="IPR050628">
    <property type="entry name" value="SNF2_RAD54_helicase_TF"/>
</dbReference>
<dbReference type="SUPFAM" id="SSF57850">
    <property type="entry name" value="RING/U-box"/>
    <property type="match status" value="1"/>
</dbReference>
<evidence type="ECO:0008006" key="9">
    <source>
        <dbReference type="Google" id="ProtNLM"/>
    </source>
</evidence>
<dbReference type="Gene3D" id="3.40.50.300">
    <property type="entry name" value="P-loop containing nucleotide triphosphate hydrolases"/>
    <property type="match status" value="1"/>
</dbReference>
<sequence length="688" mass="79592">MFDDHEKQYGEGRYQTEFNTRKFIQIDPRVDISISETAAPSPRKTRPLNPSELKKLTKSLKEEPSIYEFHPELREKEQKLYTKNIEFDVDYAPIPFLKTQPMEHQFYGISWMKSRECHKNQECSGGGVLADEMGLGKTLQMIGLMLRDKPGELNLVIVPSVALPQWVSEIEKHAPGAFNIVIHHGRTKVCEGSNAVHIDQTRFNIILTTYGTVESLYRKKNSRLHSLKFTRVVLDEAHTIKDNKSSTSKAISMLQSKYRWGLTGTPVQNRVNDLLSLIKFLRIDPQSYYFCKKCACKSLVWLRNDEKEDTGHYGRCVCGHFSTSHFSWWNRRIANPIRELGYTDRNEELFTRLQHITKQFILRRTKTELEKSLGLPSKVVIVKRCLFSPQELEFYTSLYSDTKSKFNSYAIKGQVLNNYAHIFELLQKMRMAVNHPYLTYKNSGLMENAPICGYCNAEAEDPVRSKCNHVFCRGEAEVFLLHTNKCPVCHVPITIDLSAEENIKTQNLIAIDSWQSSTKIETLIEMLSSMRSEGRMPKSIVFSQFVNFLEILRWRLERAGFRCVKIYGSMTISQRKAAIAEFNSNSEITVFLISLKAGGIALNLTEAENVFIMDLWWNPAVEEQAMDRIHRIGQHRSIRIYRIIIEDSIESRVLLLQKKKKALFETTVDNNMDALQRLTEEDLQFLFC</sequence>
<dbReference type="SMART" id="SM00487">
    <property type="entry name" value="DEXDc"/>
    <property type="match status" value="1"/>
</dbReference>
<dbReference type="AlphaFoldDB" id="L2GMA9"/>
<feature type="domain" description="Helicase C-terminal" evidence="6">
    <location>
        <begin position="519"/>
        <end position="675"/>
    </location>
</feature>
<dbReference type="PROSITE" id="PS51192">
    <property type="entry name" value="HELICASE_ATP_BIND_1"/>
    <property type="match status" value="1"/>
</dbReference>
<dbReference type="EMBL" id="JH370141">
    <property type="protein sequence ID" value="ELA41610.1"/>
    <property type="molecule type" value="Genomic_DNA"/>
</dbReference>
<dbReference type="Proteomes" id="UP000011082">
    <property type="component" value="Unassembled WGS sequence"/>
</dbReference>
<dbReference type="InterPro" id="IPR027417">
    <property type="entry name" value="P-loop_NTPase"/>
</dbReference>
<dbReference type="GO" id="GO:0005634">
    <property type="term" value="C:nucleus"/>
    <property type="evidence" value="ECO:0007669"/>
    <property type="project" value="TreeGrafter"/>
</dbReference>
<gene>
    <name evidence="7" type="ORF">VICG_01358</name>
</gene>
<evidence type="ECO:0000313" key="8">
    <source>
        <dbReference type="Proteomes" id="UP000011082"/>
    </source>
</evidence>
<dbReference type="InterPro" id="IPR038718">
    <property type="entry name" value="SNF2-like_sf"/>
</dbReference>
<dbReference type="PANTHER" id="PTHR45626">
    <property type="entry name" value="TRANSCRIPTION TERMINATION FACTOR 2-RELATED"/>
    <property type="match status" value="1"/>
</dbReference>
<evidence type="ECO:0000259" key="6">
    <source>
        <dbReference type="PROSITE" id="PS51194"/>
    </source>
</evidence>
<name>L2GMA9_VITCO</name>
<dbReference type="InterPro" id="IPR000330">
    <property type="entry name" value="SNF2_N"/>
</dbReference>
<dbReference type="VEuPathDB" id="MicrosporidiaDB:VICG_01358"/>